<organism evidence="3 4">
    <name type="scientific">Pedococcus cremeus</name>
    <dbReference type="NCBI Taxonomy" id="587636"/>
    <lineage>
        <taxon>Bacteria</taxon>
        <taxon>Bacillati</taxon>
        <taxon>Actinomycetota</taxon>
        <taxon>Actinomycetes</taxon>
        <taxon>Micrococcales</taxon>
        <taxon>Intrasporangiaceae</taxon>
        <taxon>Pedococcus</taxon>
    </lineage>
</organism>
<gene>
    <name evidence="3" type="ORF">SAMN05216199_2342</name>
</gene>
<evidence type="ECO:0000313" key="4">
    <source>
        <dbReference type="Proteomes" id="UP000199019"/>
    </source>
</evidence>
<proteinExistence type="predicted"/>
<feature type="transmembrane region" description="Helical" evidence="2">
    <location>
        <begin position="53"/>
        <end position="70"/>
    </location>
</feature>
<dbReference type="AlphaFoldDB" id="A0A1H9VGY3"/>
<name>A0A1H9VGY3_9MICO</name>
<accession>A0A1H9VGY3</accession>
<feature type="region of interest" description="Disordered" evidence="1">
    <location>
        <begin position="118"/>
        <end position="146"/>
    </location>
</feature>
<evidence type="ECO:0000256" key="2">
    <source>
        <dbReference type="SAM" id="Phobius"/>
    </source>
</evidence>
<keyword evidence="2" id="KW-0472">Membrane</keyword>
<keyword evidence="2" id="KW-0812">Transmembrane</keyword>
<dbReference type="Proteomes" id="UP000199019">
    <property type="component" value="Unassembled WGS sequence"/>
</dbReference>
<dbReference type="STRING" id="587636.SAMN05216199_2342"/>
<dbReference type="OrthoDB" id="9984825at2"/>
<dbReference type="RefSeq" id="WP_143056192.1">
    <property type="nucleotide sequence ID" value="NZ_FOHB01000004.1"/>
</dbReference>
<keyword evidence="4" id="KW-1185">Reference proteome</keyword>
<keyword evidence="2" id="KW-1133">Transmembrane helix</keyword>
<evidence type="ECO:0000313" key="3">
    <source>
        <dbReference type="EMBL" id="SES21046.1"/>
    </source>
</evidence>
<protein>
    <submittedName>
        <fullName evidence="3">Uncharacterized protein</fullName>
    </submittedName>
</protein>
<reference evidence="4" key="1">
    <citation type="submission" date="2016-10" db="EMBL/GenBank/DDBJ databases">
        <authorList>
            <person name="Varghese N."/>
            <person name="Submissions S."/>
        </authorList>
    </citation>
    <scope>NUCLEOTIDE SEQUENCE [LARGE SCALE GENOMIC DNA]</scope>
    <source>
        <strain evidence="4">CGMCC 1.6963</strain>
    </source>
</reference>
<evidence type="ECO:0000256" key="1">
    <source>
        <dbReference type="SAM" id="MobiDB-lite"/>
    </source>
</evidence>
<sequence length="146" mass="16005">MEKAAMYIRAVLTGILFLITTYWLLEVAGQISTVPRWDAQGHVLDTYQRAKDVLLVVLPLLTTTLGYWFGAAGRENAEAKAVQAMSEARRTQQKLEGVLGSSRDEDLLSKAQVLYPDAFGLPRQPNPPHRSDVRRTPEGAAAGASP</sequence>
<dbReference type="EMBL" id="FOHB01000004">
    <property type="protein sequence ID" value="SES21046.1"/>
    <property type="molecule type" value="Genomic_DNA"/>
</dbReference>